<dbReference type="GO" id="GO:0005975">
    <property type="term" value="P:carbohydrate metabolic process"/>
    <property type="evidence" value="ECO:0007669"/>
    <property type="project" value="InterPro"/>
</dbReference>
<evidence type="ECO:0000313" key="16">
    <source>
        <dbReference type="EMBL" id="SCG72973.1"/>
    </source>
</evidence>
<evidence type="ECO:0000256" key="8">
    <source>
        <dbReference type="ARBA" id="ARBA00022837"/>
    </source>
</evidence>
<feature type="signal peptide" evidence="14">
    <location>
        <begin position="1"/>
        <end position="35"/>
    </location>
</feature>
<evidence type="ECO:0000256" key="14">
    <source>
        <dbReference type="SAM" id="SignalP"/>
    </source>
</evidence>
<feature type="region of interest" description="Disordered" evidence="13">
    <location>
        <begin position="510"/>
        <end position="545"/>
    </location>
</feature>
<dbReference type="SUPFAM" id="SSF51445">
    <property type="entry name" value="(Trans)glycosidases"/>
    <property type="match status" value="1"/>
</dbReference>
<evidence type="ECO:0000256" key="3">
    <source>
        <dbReference type="ARBA" id="ARBA00008061"/>
    </source>
</evidence>
<evidence type="ECO:0000256" key="12">
    <source>
        <dbReference type="RuleBase" id="RU361134"/>
    </source>
</evidence>
<dbReference type="SMART" id="SM00632">
    <property type="entry name" value="Aamy_C"/>
    <property type="match status" value="1"/>
</dbReference>
<dbReference type="GO" id="GO:0046872">
    <property type="term" value="F:metal ion binding"/>
    <property type="evidence" value="ECO:0007669"/>
    <property type="project" value="UniProtKB-KW"/>
</dbReference>
<reference evidence="16 17" key="1">
    <citation type="submission" date="2016-06" db="EMBL/GenBank/DDBJ databases">
        <authorList>
            <person name="Kjaerup R.B."/>
            <person name="Dalgaard T.S."/>
            <person name="Juul-Madsen H.R."/>
        </authorList>
    </citation>
    <scope>NUCLEOTIDE SEQUENCE [LARGE SCALE GENOMIC DNA]</scope>
    <source>
        <strain evidence="16 17">DSM 45097</strain>
    </source>
</reference>
<dbReference type="InterPro" id="IPR006048">
    <property type="entry name" value="A-amylase/branching_C"/>
</dbReference>
<dbReference type="SUPFAM" id="SSF51011">
    <property type="entry name" value="Glycosyl hydrolase domain"/>
    <property type="match status" value="1"/>
</dbReference>
<dbReference type="SMART" id="SM01065">
    <property type="entry name" value="CBM_2"/>
    <property type="match status" value="2"/>
</dbReference>
<dbReference type="AlphaFoldDB" id="A0A1C5JR64"/>
<dbReference type="Gene3D" id="3.20.20.80">
    <property type="entry name" value="Glycosidases"/>
    <property type="match status" value="1"/>
</dbReference>
<dbReference type="PRINTS" id="PR00110">
    <property type="entry name" value="ALPHAAMYLASE"/>
</dbReference>
<dbReference type="SMART" id="SM00642">
    <property type="entry name" value="Aamy"/>
    <property type="match status" value="1"/>
</dbReference>
<dbReference type="GO" id="GO:0004556">
    <property type="term" value="F:alpha-amylase activity"/>
    <property type="evidence" value="ECO:0007669"/>
    <property type="project" value="UniProtKB-UniRule"/>
</dbReference>
<dbReference type="Gene3D" id="2.60.40.1180">
    <property type="entry name" value="Golgi alpha-mannosidase II"/>
    <property type="match status" value="1"/>
</dbReference>
<dbReference type="Pfam" id="PF00128">
    <property type="entry name" value="Alpha-amylase"/>
    <property type="match status" value="1"/>
</dbReference>
<sequence>MRSLTSSRRGRAGIPAALLACALAAAGLTTVAASAGIAPAAAAEPVRANGDAIVHLFQWRWSSVAQECETTLGPDGWGGVQVSPPQEHVVVPSAEGASYPWWQDYQPVSYRLDKTRRGTKDEFVDMVRRCRDQGVKVYVDVVLNHMSGTGSAGNGPGSAGTPYTKYSYPNLFADGSGDSYQYADFGPCYRRITNWSSKSEVQDCELLDLADLNTADPEVRRKIAKYMNSVIDLGVAGFRVDAAKHVQEAHLADIYSRLHDVPGFGGRPDVFQEVYGDAVTPYTSYAGFGAVTNFDYQQAVSSAFRNGSIAQLASMPNYGGLTGNQSITFVDNHDTQRSTPTLTYRNGDRYYLADAFMLAHPYGRPQLMSSYAFGAVTAQGPPSGPDGTTKATDCGDGQWICEHRDAQVAGMAGFRNAVAGTGIGGVVTDGSGRLAFARGARGYAAFNATDSAWSRTFATPLPDGRYCNVAQGRYDRLGGVCTGATVTVSGGVFTATVPANHAVALHVDARVGGSTPSPTPSATPSPSATPVPEGPTPTPTAPAGTTRFTVTATTDYGQNVYVVGSLPQLGAWNPAGGVRLATTAGSYPTWTGSVDVPAGTPFEWKLVKVGNGATQWENDPNRSGSGGTALTATWNQPSSPPPASAAVTFRATATTVPGENVYVVGDLPALGGWDPSRGVPLSAAGYPVWAGGLTLPAGTAFAYKYVKRTDAGAVVWESGANRTATATGPLTLTDTWR</sequence>
<dbReference type="Pfam" id="PF02806">
    <property type="entry name" value="Alpha-amylase_C"/>
    <property type="match status" value="1"/>
</dbReference>
<proteinExistence type="inferred from homology"/>
<evidence type="ECO:0000256" key="9">
    <source>
        <dbReference type="ARBA" id="ARBA00023277"/>
    </source>
</evidence>
<dbReference type="InterPro" id="IPR031319">
    <property type="entry name" value="A-amylase_C"/>
</dbReference>
<dbReference type="InterPro" id="IPR006046">
    <property type="entry name" value="Alpha_amylase"/>
</dbReference>
<dbReference type="InterPro" id="IPR013783">
    <property type="entry name" value="Ig-like_fold"/>
</dbReference>
<dbReference type="Pfam" id="PF00686">
    <property type="entry name" value="CBM_20"/>
    <property type="match status" value="2"/>
</dbReference>
<evidence type="ECO:0000256" key="13">
    <source>
        <dbReference type="SAM" id="MobiDB-lite"/>
    </source>
</evidence>
<evidence type="ECO:0000256" key="11">
    <source>
        <dbReference type="RuleBase" id="RU003615"/>
    </source>
</evidence>
<dbReference type="GO" id="GO:2001070">
    <property type="term" value="F:starch binding"/>
    <property type="evidence" value="ECO:0007669"/>
    <property type="project" value="InterPro"/>
</dbReference>
<comment type="similarity">
    <text evidence="3 11">Belongs to the glycosyl hydrolase 13 family.</text>
</comment>
<keyword evidence="10 12" id="KW-0326">Glycosidase</keyword>
<feature type="compositionally biased region" description="Pro residues" evidence="13">
    <location>
        <begin position="517"/>
        <end position="540"/>
    </location>
</feature>
<evidence type="ECO:0000256" key="10">
    <source>
        <dbReference type="ARBA" id="ARBA00023295"/>
    </source>
</evidence>
<comment type="cofactor">
    <cofactor evidence="2">
        <name>Ca(2+)</name>
        <dbReference type="ChEBI" id="CHEBI:29108"/>
    </cofactor>
</comment>
<dbReference type="Gene3D" id="2.60.40.10">
    <property type="entry name" value="Immunoglobulins"/>
    <property type="match status" value="2"/>
</dbReference>
<evidence type="ECO:0000256" key="6">
    <source>
        <dbReference type="ARBA" id="ARBA00022723"/>
    </source>
</evidence>
<dbReference type="EC" id="3.2.1.1" evidence="4 12"/>
<dbReference type="InterPro" id="IPR013784">
    <property type="entry name" value="Carb-bd-like_fold"/>
</dbReference>
<evidence type="ECO:0000256" key="5">
    <source>
        <dbReference type="ARBA" id="ARBA00017303"/>
    </source>
</evidence>
<dbReference type="EMBL" id="LT607751">
    <property type="protein sequence ID" value="SCG72973.1"/>
    <property type="molecule type" value="Genomic_DNA"/>
</dbReference>
<feature type="chain" id="PRO_5039583117" description="Alpha-amylase" evidence="14">
    <location>
        <begin position="36"/>
        <end position="737"/>
    </location>
</feature>
<dbReference type="CDD" id="cd05808">
    <property type="entry name" value="CBM20_alpha_amylase"/>
    <property type="match status" value="1"/>
</dbReference>
<gene>
    <name evidence="16" type="ORF">GA0074704_4843</name>
</gene>
<organism evidence="16 17">
    <name type="scientific">Micromonospora siamensis</name>
    <dbReference type="NCBI Taxonomy" id="299152"/>
    <lineage>
        <taxon>Bacteria</taxon>
        <taxon>Bacillati</taxon>
        <taxon>Actinomycetota</taxon>
        <taxon>Actinomycetes</taxon>
        <taxon>Micromonosporales</taxon>
        <taxon>Micromonosporaceae</taxon>
        <taxon>Micromonospora</taxon>
    </lineage>
</organism>
<feature type="domain" description="CBM20" evidence="15">
    <location>
        <begin position="639"/>
        <end position="737"/>
    </location>
</feature>
<name>A0A1C5JR64_9ACTN</name>
<evidence type="ECO:0000313" key="17">
    <source>
        <dbReference type="Proteomes" id="UP000198210"/>
    </source>
</evidence>
<dbReference type="CDD" id="cd11317">
    <property type="entry name" value="AmyAc_bac_euk_AmyA"/>
    <property type="match status" value="1"/>
</dbReference>
<dbReference type="InterPro" id="IPR013780">
    <property type="entry name" value="Glyco_hydro_b"/>
</dbReference>
<dbReference type="InterPro" id="IPR002044">
    <property type="entry name" value="CBM20"/>
</dbReference>
<protein>
    <recommendedName>
        <fullName evidence="5 12">Alpha-amylase</fullName>
        <ecNumber evidence="4 12">3.2.1.1</ecNumber>
    </recommendedName>
</protein>
<evidence type="ECO:0000256" key="7">
    <source>
        <dbReference type="ARBA" id="ARBA00022801"/>
    </source>
</evidence>
<accession>A0A1C5JR64</accession>
<evidence type="ECO:0000256" key="2">
    <source>
        <dbReference type="ARBA" id="ARBA00001913"/>
    </source>
</evidence>
<feature type="domain" description="CBM20" evidence="15">
    <location>
        <begin position="538"/>
        <end position="651"/>
    </location>
</feature>
<keyword evidence="8" id="KW-0106">Calcium</keyword>
<dbReference type="SUPFAM" id="SSF49452">
    <property type="entry name" value="Starch-binding domain-like"/>
    <property type="match status" value="2"/>
</dbReference>
<dbReference type="InterPro" id="IPR017853">
    <property type="entry name" value="GH"/>
</dbReference>
<keyword evidence="7 12" id="KW-0378">Hydrolase</keyword>
<feature type="region of interest" description="Disordered" evidence="13">
    <location>
        <begin position="613"/>
        <end position="643"/>
    </location>
</feature>
<comment type="catalytic activity">
    <reaction evidence="1 12">
        <text>Endohydrolysis of (1-&gt;4)-alpha-D-glucosidic linkages in polysaccharides containing three or more (1-&gt;4)-alpha-linked D-glucose units.</text>
        <dbReference type="EC" id="3.2.1.1"/>
    </reaction>
</comment>
<evidence type="ECO:0000256" key="4">
    <source>
        <dbReference type="ARBA" id="ARBA00012595"/>
    </source>
</evidence>
<dbReference type="PANTHER" id="PTHR43447">
    <property type="entry name" value="ALPHA-AMYLASE"/>
    <property type="match status" value="1"/>
</dbReference>
<dbReference type="RefSeq" id="WP_088972599.1">
    <property type="nucleotide sequence ID" value="NZ_JBHLYF010000002.1"/>
</dbReference>
<dbReference type="InterPro" id="IPR006047">
    <property type="entry name" value="GH13_cat_dom"/>
</dbReference>
<evidence type="ECO:0000256" key="1">
    <source>
        <dbReference type="ARBA" id="ARBA00000548"/>
    </source>
</evidence>
<evidence type="ECO:0000259" key="15">
    <source>
        <dbReference type="PROSITE" id="PS51166"/>
    </source>
</evidence>
<dbReference type="PROSITE" id="PS51166">
    <property type="entry name" value="CBM20"/>
    <property type="match status" value="2"/>
</dbReference>
<feature type="compositionally biased region" description="Polar residues" evidence="13">
    <location>
        <begin position="613"/>
        <end position="636"/>
    </location>
</feature>
<dbReference type="Proteomes" id="UP000198210">
    <property type="component" value="Chromosome I"/>
</dbReference>
<keyword evidence="17" id="KW-1185">Reference proteome</keyword>
<keyword evidence="6" id="KW-0479">Metal-binding</keyword>
<keyword evidence="14" id="KW-0732">Signal</keyword>
<keyword evidence="9 12" id="KW-0119">Carbohydrate metabolism</keyword>